<dbReference type="Proteomes" id="UP000819052">
    <property type="component" value="Unassembled WGS sequence"/>
</dbReference>
<feature type="region of interest" description="Disordered" evidence="1">
    <location>
        <begin position="141"/>
        <end position="163"/>
    </location>
</feature>
<dbReference type="InterPro" id="IPR053748">
    <property type="entry name" value="Host_DNA_Degrad_Endo"/>
</dbReference>
<protein>
    <submittedName>
        <fullName evidence="2">GIY-YIG nuclease family protein</fullName>
    </submittedName>
</protein>
<sequence length="280" mass="30118">MAESLNRLLAIGFKPVGKWSTVNNVLRLTLEPAVMHEQNVLYAFVVDGALTYVGKTTQSLLKRMQGYRSPASSAERGGSTNIKNNRNILNALSIGSTVDIYALHALPSQQHGEFSVNLCAGLEDSLINALLPPWNGRGTASSPLRGGNLSDLTPKPAAADPSESAAATLPLAAIMPASPGDSVAVPTADALLMFCNSVQGEPLTTMVRKTQFRVEVVDNILEITPVSSGGVRRENKTNIDALLARFDKTRSFQMSDYQDVSFNASYVLALVKAWQSQSRR</sequence>
<accession>A0ABX0MM21</accession>
<dbReference type="Gene3D" id="3.40.1440.40">
    <property type="match status" value="1"/>
</dbReference>
<evidence type="ECO:0000256" key="1">
    <source>
        <dbReference type="SAM" id="MobiDB-lite"/>
    </source>
</evidence>
<comment type="caution">
    <text evidence="2">The sequence shown here is derived from an EMBL/GenBank/DDBJ whole genome shotgun (WGS) entry which is preliminary data.</text>
</comment>
<reference evidence="2 3" key="1">
    <citation type="submission" date="2019-09" db="EMBL/GenBank/DDBJ databases">
        <title>Taxonomy of Antarctic Massilia spp.: description of Massilia rubra sp. nov., Massilia aquatica sp. nov., Massilia mucilaginosa sp. nov., Massilia frigida sp. nov. isolated from streams, lakes and regoliths.</title>
        <authorList>
            <person name="Holochova P."/>
            <person name="Sedlacek I."/>
            <person name="Kralova S."/>
            <person name="Maslanova I."/>
            <person name="Busse H.-J."/>
            <person name="Stankova E."/>
            <person name="Vrbovska V."/>
            <person name="Kovarovic V."/>
            <person name="Bartak M."/>
            <person name="Svec P."/>
            <person name="Pantucek R."/>
        </authorList>
    </citation>
    <scope>NUCLEOTIDE SEQUENCE [LARGE SCALE GENOMIC DNA]</scope>
    <source>
        <strain evidence="2 3">CCM 8693</strain>
    </source>
</reference>
<name>A0ABX0MM21_9BURK</name>
<dbReference type="CDD" id="cd10436">
    <property type="entry name" value="GIY-YIG_EndoII_Hpy188I_like"/>
    <property type="match status" value="1"/>
</dbReference>
<evidence type="ECO:0000313" key="2">
    <source>
        <dbReference type="EMBL" id="NHZ44599.1"/>
    </source>
</evidence>
<organism evidence="2 3">
    <name type="scientific">Massilia aquatica</name>
    <dbReference type="NCBI Taxonomy" id="2609000"/>
    <lineage>
        <taxon>Bacteria</taxon>
        <taxon>Pseudomonadati</taxon>
        <taxon>Pseudomonadota</taxon>
        <taxon>Betaproteobacteria</taxon>
        <taxon>Burkholderiales</taxon>
        <taxon>Oxalobacteraceae</taxon>
        <taxon>Telluria group</taxon>
        <taxon>Massilia</taxon>
    </lineage>
</organism>
<dbReference type="EMBL" id="VVIW01000035">
    <property type="protein sequence ID" value="NHZ44599.1"/>
    <property type="molecule type" value="Genomic_DNA"/>
</dbReference>
<keyword evidence="3" id="KW-1185">Reference proteome</keyword>
<dbReference type="InterPro" id="IPR044556">
    <property type="entry name" value="EndoII-like_GIY-YIG"/>
</dbReference>
<gene>
    <name evidence="2" type="ORF">F1609_31240</name>
</gene>
<dbReference type="RefSeq" id="WP_167081409.1">
    <property type="nucleotide sequence ID" value="NZ_VVIW01000035.1"/>
</dbReference>
<evidence type="ECO:0000313" key="3">
    <source>
        <dbReference type="Proteomes" id="UP000819052"/>
    </source>
</evidence>
<proteinExistence type="predicted"/>